<keyword evidence="2" id="KW-0812">Transmembrane</keyword>
<reference evidence="4" key="3">
    <citation type="submission" date="2025-09" db="UniProtKB">
        <authorList>
            <consortium name="Ensembl"/>
        </authorList>
    </citation>
    <scope>IDENTIFICATION</scope>
</reference>
<dbReference type="InterPro" id="IPR000328">
    <property type="entry name" value="GP41-like"/>
</dbReference>
<dbReference type="GO" id="GO:0005198">
    <property type="term" value="F:structural molecule activity"/>
    <property type="evidence" value="ECO:0007669"/>
    <property type="project" value="InterPro"/>
</dbReference>
<sequence length="659" mass="74356">MNINNKRSPNSLIPRFHQLRVTTSARRRRRSRQNNRRNSSYHDVFLPSWNQLRCLSAEASNLVRRQGHSRNPVTLFLAMLTILACEQATPFPVPHSPPSTYQTLWAYVPDPPVLRPVTWDDPAFPVYINDTSMLGFPSSSHITPQIANYTYTAQAIAPPMCFYASFIYDKYSYSDYVSLQLSPPPPIPGDFCFPLGVKQLKTYNGPSTLFPTESIAQRDWTLFYPSIRESPNICSPNFPFMELQPCHSGNTPFNPSPPWQFCYPNQKQALNYTLPSGFTLYDWFIPNPLREDLTRYEMPGGWSTPIFTTNKGTIYTSLWKLFLSIYPSYFAGSRSRAYPAKGHVYVQSCVASPYAILLGNVSFSENNGHYSISCINCTLTNCMDSSMFPTSTILIVHQPPYVLLPVNISGDWYDEKALQIFHEVRELLLRPKRFIGILIASIIAIVSVVATAATAAVSLAQSVQTASYVNHLAKNISVTMGTQIDIEKKIEVKLNALEATVDIIGDKVCNIQNRLTLRCHVDFKYICVTNTPYNDTHWKWPLVKAHLQGIWSHNNMSLDILKLQQEIHSIDFSRRELPEDATIAHDIVNTLSSWTQSFHLPSFSSIIAVGSCVLLLIVCLPFIFCLVFSSLQKMQLKLFELHLKSKNGGNVGIAPAKGP</sequence>
<keyword evidence="2" id="KW-0472">Membrane</keyword>
<feature type="domain" description="Retroviral envelope protein GP41-like" evidence="3">
    <location>
        <begin position="454"/>
        <end position="646"/>
    </location>
</feature>
<evidence type="ECO:0000256" key="1">
    <source>
        <dbReference type="ARBA" id="ARBA00004328"/>
    </source>
</evidence>
<name>A0A8I4A5F8_CALJA</name>
<dbReference type="Ensembl" id="ENSCJAT00000120070.1">
    <property type="protein sequence ID" value="ENSCJAP00000091312.1"/>
    <property type="gene ID" value="ENSCJAG00000077094.1"/>
</dbReference>
<organism evidence="4 5">
    <name type="scientific">Callithrix jacchus</name>
    <name type="common">White-tufted-ear marmoset</name>
    <name type="synonym">Simia Jacchus</name>
    <dbReference type="NCBI Taxonomy" id="9483"/>
    <lineage>
        <taxon>Eukaryota</taxon>
        <taxon>Metazoa</taxon>
        <taxon>Chordata</taxon>
        <taxon>Craniata</taxon>
        <taxon>Vertebrata</taxon>
        <taxon>Euteleostomi</taxon>
        <taxon>Mammalia</taxon>
        <taxon>Eutheria</taxon>
        <taxon>Euarchontoglires</taxon>
        <taxon>Primates</taxon>
        <taxon>Haplorrhini</taxon>
        <taxon>Platyrrhini</taxon>
        <taxon>Cebidae</taxon>
        <taxon>Callitrichinae</taxon>
        <taxon>Callithrix</taxon>
        <taxon>Callithrix</taxon>
    </lineage>
</organism>
<dbReference type="GeneTree" id="ENSGT00940000163337"/>
<evidence type="ECO:0000313" key="4">
    <source>
        <dbReference type="Ensembl" id="ENSCJAP00000091312.1"/>
    </source>
</evidence>
<dbReference type="PANTHER" id="PTHR34313:SF2">
    <property type="entry name" value="ENDOGENOUS RETROVIRUS GROUP K MEMBER 21 ENV POLYPROTEIN-LIKE"/>
    <property type="match status" value="1"/>
</dbReference>
<accession>A0A8I4A5F8</accession>
<evidence type="ECO:0000256" key="2">
    <source>
        <dbReference type="SAM" id="Phobius"/>
    </source>
</evidence>
<keyword evidence="5" id="KW-1185">Reference proteome</keyword>
<proteinExistence type="predicted"/>
<dbReference type="OMA" id="RHCININ"/>
<comment type="subcellular location">
    <subcellularLocation>
        <location evidence="1">Virion</location>
    </subcellularLocation>
</comment>
<dbReference type="Pfam" id="PF00517">
    <property type="entry name" value="GP41"/>
    <property type="match status" value="1"/>
</dbReference>
<dbReference type="Proteomes" id="UP000008225">
    <property type="component" value="Unplaced"/>
</dbReference>
<protein>
    <recommendedName>
        <fullName evidence="3">Retroviral envelope protein GP41-like domain-containing protein</fullName>
    </recommendedName>
</protein>
<dbReference type="InterPro" id="IPR051255">
    <property type="entry name" value="Retroviral_env_glycoprotein"/>
</dbReference>
<evidence type="ECO:0000259" key="3">
    <source>
        <dbReference type="Pfam" id="PF00517"/>
    </source>
</evidence>
<feature type="transmembrane region" description="Helical" evidence="2">
    <location>
        <begin position="434"/>
        <end position="460"/>
    </location>
</feature>
<reference evidence="4" key="2">
    <citation type="submission" date="2025-08" db="UniProtKB">
        <authorList>
            <consortium name="Ensembl"/>
        </authorList>
    </citation>
    <scope>IDENTIFICATION</scope>
</reference>
<dbReference type="PANTHER" id="PTHR34313">
    <property type="entry name" value="ENDOGENOUS RETROVIRUS GROUP K MEMBER 113 ENV POLYPROTEIN-RELATED"/>
    <property type="match status" value="1"/>
</dbReference>
<evidence type="ECO:0000313" key="5">
    <source>
        <dbReference type="Proteomes" id="UP000008225"/>
    </source>
</evidence>
<reference evidence="4" key="1">
    <citation type="submission" date="2009-03" db="EMBL/GenBank/DDBJ databases">
        <authorList>
            <person name="Warren W."/>
            <person name="Ye L."/>
            <person name="Minx P."/>
            <person name="Worley K."/>
            <person name="Gibbs R."/>
            <person name="Wilson R.K."/>
        </authorList>
    </citation>
    <scope>NUCLEOTIDE SEQUENCE [LARGE SCALE GENOMIC DNA]</scope>
</reference>
<dbReference type="AlphaFoldDB" id="A0A8I4A5F8"/>
<keyword evidence="2" id="KW-1133">Transmembrane helix</keyword>
<feature type="transmembrane region" description="Helical" evidence="2">
    <location>
        <begin position="603"/>
        <end position="628"/>
    </location>
</feature>